<sequence>MGTPQFPTCATCPFKREDRLCVKAGGKHPANCPTAMRHDLGDAALGCYKDDILRMARESAIVEYNCYTTLPDGTRIPCHPRILEIMEYAMAMGYKRLGLLFCIGLREDAKASADIFEAHGFEVVSVICKVGNVSKSTLGIDAGHLHNPAKPETMCNPVLQAKIMNDAKVELNILLGLCVAHDTLAMRYLEAPTTVLAVKDRMLGNNPLAALHSSYSNYLKKPV</sequence>
<reference evidence="2" key="1">
    <citation type="submission" date="2016-11" db="EMBL/GenBank/DDBJ databases">
        <authorList>
            <person name="Jaros S."/>
            <person name="Januszkiewicz K."/>
            <person name="Wedrychowicz H."/>
        </authorList>
    </citation>
    <scope>NUCLEOTIDE SEQUENCE [LARGE SCALE GENOMIC DNA]</scope>
    <source>
        <strain evidence="2">DSM 7057</strain>
    </source>
</reference>
<dbReference type="AlphaFoldDB" id="A0AA94HS09"/>
<organism evidence="1 2">
    <name type="scientific">Desulfovibrio desulfuricans</name>
    <dbReference type="NCBI Taxonomy" id="876"/>
    <lineage>
        <taxon>Bacteria</taxon>
        <taxon>Pseudomonadati</taxon>
        <taxon>Thermodesulfobacteriota</taxon>
        <taxon>Desulfovibrionia</taxon>
        <taxon>Desulfovibrionales</taxon>
        <taxon>Desulfovibrionaceae</taxon>
        <taxon>Desulfovibrio</taxon>
    </lineage>
</organism>
<evidence type="ECO:0000313" key="2">
    <source>
        <dbReference type="Proteomes" id="UP000182680"/>
    </source>
</evidence>
<gene>
    <name evidence="1" type="ORF">SAMN02910291_00961</name>
</gene>
<dbReference type="InterPro" id="IPR014997">
    <property type="entry name" value="DUF1847"/>
</dbReference>
<accession>A0AA94HS09</accession>
<comment type="caution">
    <text evidence="1">The sequence shown here is derived from an EMBL/GenBank/DDBJ whole genome shotgun (WGS) entry which is preliminary data.</text>
</comment>
<protein>
    <submittedName>
        <fullName evidence="1">Uncharacterized metal-binding protein</fullName>
    </submittedName>
</protein>
<dbReference type="Pfam" id="PF08901">
    <property type="entry name" value="DUF1847"/>
    <property type="match status" value="1"/>
</dbReference>
<dbReference type="EMBL" id="FPIW01000011">
    <property type="protein sequence ID" value="SFW35441.1"/>
    <property type="molecule type" value="Genomic_DNA"/>
</dbReference>
<proteinExistence type="predicted"/>
<dbReference type="Proteomes" id="UP000182680">
    <property type="component" value="Unassembled WGS sequence"/>
</dbReference>
<evidence type="ECO:0000313" key="1">
    <source>
        <dbReference type="EMBL" id="SFW35441.1"/>
    </source>
</evidence>
<name>A0AA94HS09_DESDE</name>
<dbReference type="RefSeq" id="WP_072311552.1">
    <property type="nucleotide sequence ID" value="NZ_FPIW01000011.1"/>
</dbReference>